<dbReference type="PANTHER" id="PTHR43133:SF46">
    <property type="entry name" value="RNA POLYMERASE SIGMA-70 FACTOR ECF SUBFAMILY"/>
    <property type="match status" value="1"/>
</dbReference>
<dbReference type="EMBL" id="JBHULB010000005">
    <property type="protein sequence ID" value="MFD2585696.1"/>
    <property type="molecule type" value="Genomic_DNA"/>
</dbReference>
<dbReference type="InterPro" id="IPR014284">
    <property type="entry name" value="RNA_pol_sigma-70_dom"/>
</dbReference>
<dbReference type="NCBIfam" id="TIGR02937">
    <property type="entry name" value="sigma70-ECF"/>
    <property type="match status" value="1"/>
</dbReference>
<dbReference type="InterPro" id="IPR013324">
    <property type="entry name" value="RNA_pol_sigma_r3/r4-like"/>
</dbReference>
<evidence type="ECO:0000313" key="8">
    <source>
        <dbReference type="Proteomes" id="UP001597526"/>
    </source>
</evidence>
<evidence type="ECO:0000256" key="4">
    <source>
        <dbReference type="ARBA" id="ARBA00023163"/>
    </source>
</evidence>
<evidence type="ECO:0000259" key="5">
    <source>
        <dbReference type="Pfam" id="PF04542"/>
    </source>
</evidence>
<dbReference type="PANTHER" id="PTHR43133">
    <property type="entry name" value="RNA POLYMERASE ECF-TYPE SIGMA FACTO"/>
    <property type="match status" value="1"/>
</dbReference>
<keyword evidence="2" id="KW-0805">Transcription regulation</keyword>
<organism evidence="7 8">
    <name type="scientific">Croceitalea marina</name>
    <dbReference type="NCBI Taxonomy" id="1775166"/>
    <lineage>
        <taxon>Bacteria</taxon>
        <taxon>Pseudomonadati</taxon>
        <taxon>Bacteroidota</taxon>
        <taxon>Flavobacteriia</taxon>
        <taxon>Flavobacteriales</taxon>
        <taxon>Flavobacteriaceae</taxon>
        <taxon>Croceitalea</taxon>
    </lineage>
</organism>
<dbReference type="Pfam" id="PF04542">
    <property type="entry name" value="Sigma70_r2"/>
    <property type="match status" value="1"/>
</dbReference>
<dbReference type="SUPFAM" id="SSF88946">
    <property type="entry name" value="Sigma2 domain of RNA polymerase sigma factors"/>
    <property type="match status" value="1"/>
</dbReference>
<dbReference type="InterPro" id="IPR036388">
    <property type="entry name" value="WH-like_DNA-bd_sf"/>
</dbReference>
<keyword evidence="8" id="KW-1185">Reference proteome</keyword>
<reference evidence="8" key="1">
    <citation type="journal article" date="2019" name="Int. J. Syst. Evol. Microbiol.">
        <title>The Global Catalogue of Microorganisms (GCM) 10K type strain sequencing project: providing services to taxonomists for standard genome sequencing and annotation.</title>
        <authorList>
            <consortium name="The Broad Institute Genomics Platform"/>
            <consortium name="The Broad Institute Genome Sequencing Center for Infectious Disease"/>
            <person name="Wu L."/>
            <person name="Ma J."/>
        </authorList>
    </citation>
    <scope>NUCLEOTIDE SEQUENCE [LARGE SCALE GENOMIC DNA]</scope>
    <source>
        <strain evidence="8">KCTC 52368</strain>
    </source>
</reference>
<evidence type="ECO:0000313" key="7">
    <source>
        <dbReference type="EMBL" id="MFD2585696.1"/>
    </source>
</evidence>
<name>A0ABW5MSD2_9FLAO</name>
<keyword evidence="4" id="KW-0804">Transcription</keyword>
<dbReference type="InterPro" id="IPR007627">
    <property type="entry name" value="RNA_pol_sigma70_r2"/>
</dbReference>
<accession>A0ABW5MSD2</accession>
<keyword evidence="3" id="KW-0731">Sigma factor</keyword>
<dbReference type="InterPro" id="IPR013325">
    <property type="entry name" value="RNA_pol_sigma_r2"/>
</dbReference>
<feature type="domain" description="RNA polymerase sigma-70 region 2" evidence="5">
    <location>
        <begin position="22"/>
        <end position="88"/>
    </location>
</feature>
<dbReference type="InterPro" id="IPR013249">
    <property type="entry name" value="RNA_pol_sigma70_r4_t2"/>
</dbReference>
<feature type="domain" description="RNA polymerase sigma factor 70 region 4 type 2" evidence="6">
    <location>
        <begin position="124"/>
        <end position="174"/>
    </location>
</feature>
<dbReference type="Gene3D" id="1.10.10.10">
    <property type="entry name" value="Winged helix-like DNA-binding domain superfamily/Winged helix DNA-binding domain"/>
    <property type="match status" value="1"/>
</dbReference>
<comment type="caution">
    <text evidence="7">The sequence shown here is derived from an EMBL/GenBank/DDBJ whole genome shotgun (WGS) entry which is preliminary data.</text>
</comment>
<evidence type="ECO:0000256" key="1">
    <source>
        <dbReference type="ARBA" id="ARBA00010641"/>
    </source>
</evidence>
<dbReference type="SUPFAM" id="SSF88659">
    <property type="entry name" value="Sigma3 and sigma4 domains of RNA polymerase sigma factors"/>
    <property type="match status" value="1"/>
</dbReference>
<dbReference type="RefSeq" id="WP_377765140.1">
    <property type="nucleotide sequence ID" value="NZ_JBHULB010000005.1"/>
</dbReference>
<dbReference type="InterPro" id="IPR039425">
    <property type="entry name" value="RNA_pol_sigma-70-like"/>
</dbReference>
<dbReference type="Gene3D" id="1.10.1740.10">
    <property type="match status" value="1"/>
</dbReference>
<evidence type="ECO:0000256" key="3">
    <source>
        <dbReference type="ARBA" id="ARBA00023082"/>
    </source>
</evidence>
<evidence type="ECO:0000259" key="6">
    <source>
        <dbReference type="Pfam" id="PF08281"/>
    </source>
</evidence>
<sequence length="188" mass="21677">MKASNSLWLLFVEGDEKAFSALFKYYYSMLHNYGSKICGNDILTEDCIQNLFVYLFENKERLSHIKNPNTYLFVSLRNSIFKQLKKRKAEERLAPETEQVISFEFSPEDFLIQKESFLSTTTILNKMLNNLPTREREVIYLKYYSGLSVSEISEVIEISSQSVSNTLLKAMKKLREGALKGVLLSALA</sequence>
<protein>
    <submittedName>
        <fullName evidence="7">RNA polymerase sigma factor</fullName>
    </submittedName>
</protein>
<dbReference type="CDD" id="cd06171">
    <property type="entry name" value="Sigma70_r4"/>
    <property type="match status" value="1"/>
</dbReference>
<proteinExistence type="inferred from homology"/>
<dbReference type="Proteomes" id="UP001597526">
    <property type="component" value="Unassembled WGS sequence"/>
</dbReference>
<comment type="similarity">
    <text evidence="1">Belongs to the sigma-70 factor family. ECF subfamily.</text>
</comment>
<gene>
    <name evidence="7" type="ORF">ACFSQJ_02065</name>
</gene>
<evidence type="ECO:0000256" key="2">
    <source>
        <dbReference type="ARBA" id="ARBA00023015"/>
    </source>
</evidence>
<dbReference type="Pfam" id="PF08281">
    <property type="entry name" value="Sigma70_r4_2"/>
    <property type="match status" value="1"/>
</dbReference>